<name>A0AAV5ERE5_ELECO</name>
<proteinExistence type="predicted"/>
<reference evidence="2" key="1">
    <citation type="journal article" date="2018" name="DNA Res.">
        <title>Multiple hybrid de novo genome assembly of finger millet, an orphan allotetraploid crop.</title>
        <authorList>
            <person name="Hatakeyama M."/>
            <person name="Aluri S."/>
            <person name="Balachadran M.T."/>
            <person name="Sivarajan S.R."/>
            <person name="Patrignani A."/>
            <person name="Gruter S."/>
            <person name="Poveda L."/>
            <person name="Shimizu-Inatsugi R."/>
            <person name="Baeten J."/>
            <person name="Francoijs K.J."/>
            <person name="Nataraja K.N."/>
            <person name="Reddy Y.A.N."/>
            <person name="Phadnis S."/>
            <person name="Ravikumar R.L."/>
            <person name="Schlapbach R."/>
            <person name="Sreeman S.M."/>
            <person name="Shimizu K.K."/>
        </authorList>
    </citation>
    <scope>NUCLEOTIDE SEQUENCE</scope>
</reference>
<comment type="caution">
    <text evidence="2">The sequence shown here is derived from an EMBL/GenBank/DDBJ whole genome shotgun (WGS) entry which is preliminary data.</text>
</comment>
<sequence length="122" mass="13336">MEKTRHHHEREGVGNRATAIPAYVAVVRGRRGGVATKLGPEEATHGRGGGGARNPAAMDRARIRLYRHSPPELCRRHRFSWWREALPPRGAGVGRGEAAAATPPPLRMGRAAREALVRTVIK</sequence>
<feature type="region of interest" description="Disordered" evidence="1">
    <location>
        <begin position="35"/>
        <end position="56"/>
    </location>
</feature>
<evidence type="ECO:0000313" key="3">
    <source>
        <dbReference type="Proteomes" id="UP001054889"/>
    </source>
</evidence>
<dbReference type="Proteomes" id="UP001054889">
    <property type="component" value="Unassembled WGS sequence"/>
</dbReference>
<organism evidence="2 3">
    <name type="scientific">Eleusine coracana subsp. coracana</name>
    <dbReference type="NCBI Taxonomy" id="191504"/>
    <lineage>
        <taxon>Eukaryota</taxon>
        <taxon>Viridiplantae</taxon>
        <taxon>Streptophyta</taxon>
        <taxon>Embryophyta</taxon>
        <taxon>Tracheophyta</taxon>
        <taxon>Spermatophyta</taxon>
        <taxon>Magnoliopsida</taxon>
        <taxon>Liliopsida</taxon>
        <taxon>Poales</taxon>
        <taxon>Poaceae</taxon>
        <taxon>PACMAD clade</taxon>
        <taxon>Chloridoideae</taxon>
        <taxon>Cynodonteae</taxon>
        <taxon>Eleusininae</taxon>
        <taxon>Eleusine</taxon>
    </lineage>
</organism>
<evidence type="ECO:0000313" key="2">
    <source>
        <dbReference type="EMBL" id="GJN24983.1"/>
    </source>
</evidence>
<protein>
    <submittedName>
        <fullName evidence="2">Uncharacterized protein</fullName>
    </submittedName>
</protein>
<dbReference type="EMBL" id="BQKI01000077">
    <property type="protein sequence ID" value="GJN24983.1"/>
    <property type="molecule type" value="Genomic_DNA"/>
</dbReference>
<gene>
    <name evidence="2" type="primary">gb12763</name>
    <name evidence="2" type="ORF">PR202_gb12763</name>
</gene>
<evidence type="ECO:0000256" key="1">
    <source>
        <dbReference type="SAM" id="MobiDB-lite"/>
    </source>
</evidence>
<dbReference type="AlphaFoldDB" id="A0AAV5ERE5"/>
<reference evidence="2" key="2">
    <citation type="submission" date="2021-12" db="EMBL/GenBank/DDBJ databases">
        <title>Resequencing data analysis of finger millet.</title>
        <authorList>
            <person name="Hatakeyama M."/>
            <person name="Aluri S."/>
            <person name="Balachadran M.T."/>
            <person name="Sivarajan S.R."/>
            <person name="Poveda L."/>
            <person name="Shimizu-Inatsugi R."/>
            <person name="Schlapbach R."/>
            <person name="Sreeman S.M."/>
            <person name="Shimizu K.K."/>
        </authorList>
    </citation>
    <scope>NUCLEOTIDE SEQUENCE</scope>
</reference>
<accession>A0AAV5ERE5</accession>
<keyword evidence="3" id="KW-1185">Reference proteome</keyword>